<keyword evidence="3" id="KW-1185">Reference proteome</keyword>
<feature type="region of interest" description="Disordered" evidence="1">
    <location>
        <begin position="50"/>
        <end position="80"/>
    </location>
</feature>
<dbReference type="EMBL" id="JBAPLV010000048">
    <property type="protein sequence ID" value="MEI4281371.1"/>
    <property type="molecule type" value="Genomic_DNA"/>
</dbReference>
<evidence type="ECO:0000313" key="2">
    <source>
        <dbReference type="EMBL" id="MEI4281371.1"/>
    </source>
</evidence>
<reference evidence="2 3" key="1">
    <citation type="submission" date="2024-03" db="EMBL/GenBank/DDBJ databases">
        <title>Draft genome sequence of Klenkia terrae.</title>
        <authorList>
            <person name="Duangmal K."/>
            <person name="Chantavorakit T."/>
        </authorList>
    </citation>
    <scope>NUCLEOTIDE SEQUENCE [LARGE SCALE GENOMIC DNA]</scope>
    <source>
        <strain evidence="2 3">JCM 17786</strain>
    </source>
</reference>
<proteinExistence type="predicted"/>
<comment type="caution">
    <text evidence="2">The sequence shown here is derived from an EMBL/GenBank/DDBJ whole genome shotgun (WGS) entry which is preliminary data.</text>
</comment>
<name>A0ABU8EEV1_9ACTN</name>
<accession>A0ABU8EEV1</accession>
<dbReference type="Proteomes" id="UP001373496">
    <property type="component" value="Unassembled WGS sequence"/>
</dbReference>
<protein>
    <submittedName>
        <fullName evidence="2">Uncharacterized protein</fullName>
    </submittedName>
</protein>
<gene>
    <name evidence="2" type="ORF">UXQ13_23055</name>
</gene>
<evidence type="ECO:0000313" key="3">
    <source>
        <dbReference type="Proteomes" id="UP001373496"/>
    </source>
</evidence>
<evidence type="ECO:0000256" key="1">
    <source>
        <dbReference type="SAM" id="MobiDB-lite"/>
    </source>
</evidence>
<dbReference type="RefSeq" id="WP_336393060.1">
    <property type="nucleotide sequence ID" value="NZ_JBAPLV010000048.1"/>
</dbReference>
<organism evidence="2 3">
    <name type="scientific">Klenkia terrae</name>
    <dbReference type="NCBI Taxonomy" id="1052259"/>
    <lineage>
        <taxon>Bacteria</taxon>
        <taxon>Bacillati</taxon>
        <taxon>Actinomycetota</taxon>
        <taxon>Actinomycetes</taxon>
        <taxon>Geodermatophilales</taxon>
        <taxon>Geodermatophilaceae</taxon>
        <taxon>Klenkia</taxon>
    </lineage>
</organism>
<sequence length="111" mass="11794">MRLATVGKLLGVAGIAGVAATGVVLARDERERRAYTPDDVRARLHARAEAVASEPAPGEGSLEVVPEPTTPRGRLAQRASWQRRRFVDPVATAVGNQVARLRRRSSGSGEG</sequence>